<evidence type="ECO:0000313" key="3">
    <source>
        <dbReference type="Proteomes" id="UP000809621"/>
    </source>
</evidence>
<dbReference type="InterPro" id="IPR017946">
    <property type="entry name" value="PLC-like_Pdiesterase_TIM-brl"/>
</dbReference>
<dbReference type="PANTHER" id="PTHR46211">
    <property type="entry name" value="GLYCEROPHOSPHORYL DIESTER PHOSPHODIESTERASE"/>
    <property type="match status" value="1"/>
</dbReference>
<evidence type="ECO:0000259" key="1">
    <source>
        <dbReference type="PROSITE" id="PS51704"/>
    </source>
</evidence>
<dbReference type="EMBL" id="JAFEUM010000001">
    <property type="protein sequence ID" value="MBM7035154.1"/>
    <property type="molecule type" value="Genomic_DNA"/>
</dbReference>
<dbReference type="Gene3D" id="3.20.20.190">
    <property type="entry name" value="Phosphatidylinositol (PI) phosphodiesterase"/>
    <property type="match status" value="1"/>
</dbReference>
<organism evidence="2 3">
    <name type="scientific">Vibrio ulleungensis</name>
    <dbReference type="NCBI Taxonomy" id="2807619"/>
    <lineage>
        <taxon>Bacteria</taxon>
        <taxon>Pseudomonadati</taxon>
        <taxon>Pseudomonadota</taxon>
        <taxon>Gammaproteobacteria</taxon>
        <taxon>Vibrionales</taxon>
        <taxon>Vibrionaceae</taxon>
        <taxon>Vibrio</taxon>
    </lineage>
</organism>
<comment type="caution">
    <text evidence="2">The sequence shown here is derived from an EMBL/GenBank/DDBJ whole genome shotgun (WGS) entry which is preliminary data.</text>
</comment>
<dbReference type="Proteomes" id="UP000809621">
    <property type="component" value="Unassembled WGS sequence"/>
</dbReference>
<keyword evidence="3" id="KW-1185">Reference proteome</keyword>
<dbReference type="InterPro" id="IPR030395">
    <property type="entry name" value="GP_PDE_dom"/>
</dbReference>
<gene>
    <name evidence="2" type="ORF">JQC93_01940</name>
</gene>
<proteinExistence type="predicted"/>
<name>A0ABS2HDN1_9VIBR</name>
<sequence length="257" mass="28751">MPIHSPLLVVGHRGLSGHYPENTASSIKAAAEEGLAWVEVDVQPTKEGALVVTHDHTLERCSNGTGRVDEHTLLDLYELDFGLWKGPQFEGESILTLEALLHLAQQYDLGINLEIKLDRTQQSDDTINSVVDNLLSTLEHFEFSSDKVVISSFCQAALREVRRQSSSVCIGVLADRLGKDHLQLIEELGAYSCHLNHFWVTETQISKLKKLGVKVWCYTVNKPHKFKHLDQVDGIFTDYPERFAGIKPTKAMTNSTT</sequence>
<feature type="domain" description="GP-PDE" evidence="1">
    <location>
        <begin position="7"/>
        <end position="247"/>
    </location>
</feature>
<accession>A0ABS2HDN1</accession>
<dbReference type="Pfam" id="PF03009">
    <property type="entry name" value="GDPD"/>
    <property type="match status" value="1"/>
</dbReference>
<dbReference type="PROSITE" id="PS51704">
    <property type="entry name" value="GP_PDE"/>
    <property type="match status" value="1"/>
</dbReference>
<protein>
    <submittedName>
        <fullName evidence="2">Glycerophosphoryl diester phosphodiesterase</fullName>
    </submittedName>
</protein>
<dbReference type="SUPFAM" id="SSF51695">
    <property type="entry name" value="PLC-like phosphodiesterases"/>
    <property type="match status" value="1"/>
</dbReference>
<dbReference type="PANTHER" id="PTHR46211:SF1">
    <property type="entry name" value="GLYCEROPHOSPHODIESTER PHOSPHODIESTERASE, CYTOPLASMIC"/>
    <property type="match status" value="1"/>
</dbReference>
<reference evidence="2 3" key="1">
    <citation type="submission" date="2021-02" db="EMBL/GenBank/DDBJ databases">
        <authorList>
            <person name="Park J.-S."/>
        </authorList>
    </citation>
    <scope>NUCLEOTIDE SEQUENCE [LARGE SCALE GENOMIC DNA]</scope>
    <source>
        <strain evidence="2 3">188UL20-2</strain>
    </source>
</reference>
<evidence type="ECO:0000313" key="2">
    <source>
        <dbReference type="EMBL" id="MBM7035154.1"/>
    </source>
</evidence>